<keyword evidence="2" id="KW-1185">Reference proteome</keyword>
<dbReference type="OrthoDB" id="1493492at2"/>
<organism evidence="1 2">
    <name type="scientific">Pedobacter polaris</name>
    <dbReference type="NCBI Taxonomy" id="2571273"/>
    <lineage>
        <taxon>Bacteria</taxon>
        <taxon>Pseudomonadati</taxon>
        <taxon>Bacteroidota</taxon>
        <taxon>Sphingobacteriia</taxon>
        <taxon>Sphingobacteriales</taxon>
        <taxon>Sphingobacteriaceae</taxon>
        <taxon>Pedobacter</taxon>
    </lineage>
</organism>
<gene>
    <name evidence="1" type="ORF">FA048_05930</name>
</gene>
<name>A0A4U1CV96_9SPHI</name>
<evidence type="ECO:0000313" key="2">
    <source>
        <dbReference type="Proteomes" id="UP000309488"/>
    </source>
</evidence>
<dbReference type="InterPro" id="IPR026349">
    <property type="entry name" value="CHP04255"/>
</dbReference>
<comment type="caution">
    <text evidence="1">The sequence shown here is derived from an EMBL/GenBank/DDBJ whole genome shotgun (WGS) entry which is preliminary data.</text>
</comment>
<reference evidence="1 2" key="1">
    <citation type="submission" date="2019-04" db="EMBL/GenBank/DDBJ databases">
        <title>Pedobacter sp. RP-3-22 sp. nov., isolated from Arctic soil.</title>
        <authorList>
            <person name="Dahal R.H."/>
            <person name="Kim D.-U."/>
        </authorList>
    </citation>
    <scope>NUCLEOTIDE SEQUENCE [LARGE SCALE GENOMIC DNA]</scope>
    <source>
        <strain evidence="1 2">RP-3-22</strain>
    </source>
</reference>
<dbReference type="NCBIfam" id="TIGR04255">
    <property type="entry name" value="sporadTIGR04255"/>
    <property type="match status" value="1"/>
</dbReference>
<dbReference type="RefSeq" id="WP_136839272.1">
    <property type="nucleotide sequence ID" value="NZ_SWBR01000001.1"/>
</dbReference>
<sequence>MIETYLKPFSHNHSIREAVVTIFLGSPIIKPERFQELITKGLGEYFHLFENVNAVQIQIKPGVNGLTPQQTTQQNAGFRFVGFNQGKIGTVFQGINELERTFMSYHSFGYKRWAEFLDNYLSVLSILSQNHEALFIRAVSIHYIDEFTWVSQEPLDLNKIFNDEAKYMSKAFLDSSNTSNFIYTTEKKDGSSLLFDRLDIKVDNKITKNITISHNILKQFDDFKSLSSLLDNEKDFFLESLQKLHNYNKEILNDILNDRVKTLINLPNQ</sequence>
<dbReference type="EMBL" id="SWBR01000001">
    <property type="protein sequence ID" value="TKC13151.1"/>
    <property type="molecule type" value="Genomic_DNA"/>
</dbReference>
<accession>A0A4U1CV96</accession>
<dbReference type="AlphaFoldDB" id="A0A4U1CV96"/>
<proteinExistence type="predicted"/>
<protein>
    <submittedName>
        <fullName evidence="1">TIGR04255 family protein</fullName>
    </submittedName>
</protein>
<dbReference type="Proteomes" id="UP000309488">
    <property type="component" value="Unassembled WGS sequence"/>
</dbReference>
<evidence type="ECO:0000313" key="1">
    <source>
        <dbReference type="EMBL" id="TKC13151.1"/>
    </source>
</evidence>